<name>A0A553SMI4_NIACI</name>
<evidence type="ECO:0000313" key="3">
    <source>
        <dbReference type="Proteomes" id="UP000319837"/>
    </source>
</evidence>
<dbReference type="InterPro" id="IPR021257">
    <property type="entry name" value="DUF2809"/>
</dbReference>
<reference evidence="3" key="1">
    <citation type="submission" date="2018-10" db="EMBL/GenBank/DDBJ databases">
        <title>FDA dAtabase for Regulatory Grade micrObial Sequences (FDA-ARGOS): Supporting development and validation of Infectious Disease Dx tests.</title>
        <authorList>
            <person name="Minogue T."/>
            <person name="Wolcott M."/>
            <person name="Wasieloski L."/>
            <person name="Aguilar W."/>
            <person name="Moore D."/>
            <person name="Tallon L."/>
            <person name="Sadzewicz L."/>
            <person name="Sengamalay N."/>
            <person name="Ott S."/>
            <person name="Godinez A."/>
            <person name="Nagaraj S."/>
            <person name="Vavikolanu K."/>
            <person name="Vyas G."/>
            <person name="Nadendla S."/>
            <person name="George J."/>
            <person name="Sichtig H."/>
        </authorList>
    </citation>
    <scope>NUCLEOTIDE SEQUENCE [LARGE SCALE GENOMIC DNA]</scope>
    <source>
        <strain evidence="3">FDAARGOS_343</strain>
    </source>
</reference>
<feature type="transmembrane region" description="Helical" evidence="1">
    <location>
        <begin position="60"/>
        <end position="79"/>
    </location>
</feature>
<dbReference type="AlphaFoldDB" id="A0A553SMI4"/>
<keyword evidence="1" id="KW-0472">Membrane</keyword>
<proteinExistence type="predicted"/>
<dbReference type="Proteomes" id="UP000319837">
    <property type="component" value="Unassembled WGS sequence"/>
</dbReference>
<sequence length="127" mass="14486">MKRAAIYIAAVIICVLIGLSSRYTNLYPNIIQVHLGDAVWASMIYFGCRLILTSDKIFPAFLYALLFCYFIELSQLYQANWIVQMRSTLIGGLILGKGFLWIDLVRYALGILVAFCIDYFLLKRKTG</sequence>
<dbReference type="RefSeq" id="WP_185766476.1">
    <property type="nucleotide sequence ID" value="NZ_RIBP01000004.1"/>
</dbReference>
<gene>
    <name evidence="2" type="ORF">CEQ21_22645</name>
</gene>
<comment type="caution">
    <text evidence="2">The sequence shown here is derived from an EMBL/GenBank/DDBJ whole genome shotgun (WGS) entry which is preliminary data.</text>
</comment>
<evidence type="ECO:0000256" key="1">
    <source>
        <dbReference type="SAM" id="Phobius"/>
    </source>
</evidence>
<feature type="transmembrane region" description="Helical" evidence="1">
    <location>
        <begin position="30"/>
        <end position="48"/>
    </location>
</feature>
<accession>A0A553SMI4</accession>
<organism evidence="2 3">
    <name type="scientific">Niallia circulans</name>
    <name type="common">Bacillus circulans</name>
    <dbReference type="NCBI Taxonomy" id="1397"/>
    <lineage>
        <taxon>Bacteria</taxon>
        <taxon>Bacillati</taxon>
        <taxon>Bacillota</taxon>
        <taxon>Bacilli</taxon>
        <taxon>Bacillales</taxon>
        <taxon>Bacillaceae</taxon>
        <taxon>Niallia</taxon>
    </lineage>
</organism>
<feature type="transmembrane region" description="Helical" evidence="1">
    <location>
        <begin position="99"/>
        <end position="122"/>
    </location>
</feature>
<keyword evidence="1" id="KW-0812">Transmembrane</keyword>
<dbReference type="EMBL" id="RIBP01000004">
    <property type="protein sequence ID" value="TRZ38204.1"/>
    <property type="molecule type" value="Genomic_DNA"/>
</dbReference>
<protein>
    <submittedName>
        <fullName evidence="2">DUF2809 domain-containing protein</fullName>
    </submittedName>
</protein>
<dbReference type="Pfam" id="PF10990">
    <property type="entry name" value="DUF2809"/>
    <property type="match status" value="1"/>
</dbReference>
<keyword evidence="1" id="KW-1133">Transmembrane helix</keyword>
<evidence type="ECO:0000313" key="2">
    <source>
        <dbReference type="EMBL" id="TRZ38204.1"/>
    </source>
</evidence>